<comment type="caution">
    <text evidence="1">The sequence shown here is derived from an EMBL/GenBank/DDBJ whole genome shotgun (WGS) entry which is preliminary data.</text>
</comment>
<evidence type="ECO:0000313" key="1">
    <source>
        <dbReference type="EMBL" id="EFB71519.1"/>
    </source>
</evidence>
<dbReference type="EMBL" id="ABXV02000038">
    <property type="protein sequence ID" value="EFB71519.1"/>
    <property type="molecule type" value="Genomic_DNA"/>
</dbReference>
<dbReference type="eggNOG" id="ENOG5031J5Q">
    <property type="taxonomic scope" value="Bacteria"/>
</dbReference>
<dbReference type="HOGENOM" id="CLU_190573_1_1_6"/>
<reference evidence="1" key="1">
    <citation type="submission" date="2009-12" db="EMBL/GenBank/DDBJ databases">
        <authorList>
            <person name="Weinstock G."/>
            <person name="Sodergren E."/>
            <person name="Clifton S."/>
            <person name="Fulton L."/>
            <person name="Fulton B."/>
            <person name="Courtney L."/>
            <person name="Fronick C."/>
            <person name="Harrison M."/>
            <person name="Strong C."/>
            <person name="Farmer C."/>
            <person name="Delahaunty K."/>
            <person name="Markovic C."/>
            <person name="Hall O."/>
            <person name="Minx P."/>
            <person name="Tomlinson C."/>
            <person name="Mitreva M."/>
            <person name="Nelson J."/>
            <person name="Hou S."/>
            <person name="Wollam A."/>
            <person name="Pepin K.H."/>
            <person name="Johnson M."/>
            <person name="Bhonagiri V."/>
            <person name="Nash W.E."/>
            <person name="Warren W."/>
            <person name="Chinwalla A."/>
            <person name="Mardis E.R."/>
            <person name="Wilson R.K."/>
        </authorList>
    </citation>
    <scope>NUCLEOTIDE SEQUENCE [LARGE SCALE GENOMIC DNA]</scope>
    <source>
        <strain evidence="1">DSM 4541</strain>
    </source>
</reference>
<sequence>MTAGIEQISTHSFKYRNFQIIKLPAKAMNPVTRFHVQRDDNSFGLFDSMTEATKYIDKLFVRGNPCPYIDEVPFHR</sequence>
<organism evidence="1 2">
    <name type="scientific">Providencia rustigianii DSM 4541</name>
    <dbReference type="NCBI Taxonomy" id="500637"/>
    <lineage>
        <taxon>Bacteria</taxon>
        <taxon>Pseudomonadati</taxon>
        <taxon>Pseudomonadota</taxon>
        <taxon>Gammaproteobacteria</taxon>
        <taxon>Enterobacterales</taxon>
        <taxon>Morganellaceae</taxon>
        <taxon>Providencia</taxon>
    </lineage>
</organism>
<gene>
    <name evidence="1" type="ORF">PROVRUST_07259</name>
</gene>
<dbReference type="Proteomes" id="UP000005512">
    <property type="component" value="Unassembled WGS sequence"/>
</dbReference>
<evidence type="ECO:0000313" key="2">
    <source>
        <dbReference type="Proteomes" id="UP000005512"/>
    </source>
</evidence>
<dbReference type="RefSeq" id="WP_006815275.1">
    <property type="nucleotide sequence ID" value="NZ_GG703819.1"/>
</dbReference>
<dbReference type="STRING" id="500637.PROVRUST_07259"/>
<accession>D1P4V5</accession>
<protein>
    <submittedName>
        <fullName evidence="1">Uncharacterized protein</fullName>
    </submittedName>
</protein>
<dbReference type="AlphaFoldDB" id="D1P4V5"/>
<proteinExistence type="predicted"/>
<name>D1P4V5_9GAMM</name>
<keyword evidence="2" id="KW-1185">Reference proteome</keyword>